<sequence>MTEKEKLIARLNELGVQLGREVNTGGTIQELSMRIAELEEELDGGTDTDGVENGGVSDGATSPGTEEPVAPANTVLTGRTDDALVAVETLVTLHIEALHATRDEPVSIVEAGTVIRVTATDADSLVALGLVREH</sequence>
<feature type="compositionally biased region" description="Acidic residues" evidence="1">
    <location>
        <begin position="39"/>
        <end position="50"/>
    </location>
</feature>
<dbReference type="Gene3D" id="3.40.5.70">
    <property type="entry name" value="DNA packaging chaperone protein FI, C-terminal beta-strand domain"/>
    <property type="match status" value="1"/>
</dbReference>
<dbReference type="GeneID" id="99775599"/>
<organism evidence="2 3">
    <name type="scientific">Kluyvera georgiana ATCC 51603</name>
    <dbReference type="NCBI Taxonomy" id="1354264"/>
    <lineage>
        <taxon>Bacteria</taxon>
        <taxon>Pseudomonadati</taxon>
        <taxon>Pseudomonadota</taxon>
        <taxon>Gammaproteobacteria</taxon>
        <taxon>Enterobacterales</taxon>
        <taxon>Enterobacteriaceae</taxon>
        <taxon>Kluyvera</taxon>
    </lineage>
</organism>
<dbReference type="EMBL" id="LXEU01000051">
    <property type="protein sequence ID" value="OAT52133.1"/>
    <property type="molecule type" value="Genomic_DNA"/>
</dbReference>
<proteinExistence type="predicted"/>
<comment type="caution">
    <text evidence="2">The sequence shown here is derived from an EMBL/GenBank/DDBJ whole genome shotgun (WGS) entry which is preliminary data.</text>
</comment>
<reference evidence="2 3" key="1">
    <citation type="submission" date="2016-04" db="EMBL/GenBank/DDBJ databases">
        <title>ATOL: Assembling a taxonomically balanced genome-scale reconstruction of the evolutionary history of the Enterobacteriaceae.</title>
        <authorList>
            <person name="Plunkett G.III."/>
            <person name="Neeno-Eckwall E.C."/>
            <person name="Glasner J.D."/>
            <person name="Perna N.T."/>
        </authorList>
    </citation>
    <scope>NUCLEOTIDE SEQUENCE [LARGE SCALE GENOMIC DNA]</scope>
    <source>
        <strain evidence="2 3">ATCC 51603</strain>
    </source>
</reference>
<keyword evidence="3" id="KW-1185">Reference proteome</keyword>
<evidence type="ECO:0000256" key="1">
    <source>
        <dbReference type="SAM" id="MobiDB-lite"/>
    </source>
</evidence>
<feature type="region of interest" description="Disordered" evidence="1">
    <location>
        <begin position="39"/>
        <end position="76"/>
    </location>
</feature>
<dbReference type="Pfam" id="PF14000">
    <property type="entry name" value="Packaging_FI"/>
    <property type="match status" value="1"/>
</dbReference>
<gene>
    <name evidence="2" type="ORF">M989_02670</name>
</gene>
<accession>A0A1B7JW36</accession>
<protein>
    <submittedName>
        <fullName evidence="2">Phage capsid and scaffold protein</fullName>
    </submittedName>
</protein>
<name>A0A1B7JW36_9ENTR</name>
<dbReference type="RefSeq" id="WP_061279041.1">
    <property type="nucleotide sequence ID" value="NZ_LXEU01000051.1"/>
</dbReference>
<dbReference type="PATRIC" id="fig|1354264.4.peg.2780"/>
<dbReference type="AlphaFoldDB" id="A0A1B7JW36"/>
<dbReference type="Proteomes" id="UP000078386">
    <property type="component" value="Unassembled WGS sequence"/>
</dbReference>
<dbReference type="InterPro" id="IPR025147">
    <property type="entry name" value="Packaging_FI"/>
</dbReference>
<evidence type="ECO:0000313" key="2">
    <source>
        <dbReference type="EMBL" id="OAT52133.1"/>
    </source>
</evidence>
<evidence type="ECO:0000313" key="3">
    <source>
        <dbReference type="Proteomes" id="UP000078386"/>
    </source>
</evidence>
<dbReference type="InterPro" id="IPR043043">
    <property type="entry name" value="Packaging_FI_C"/>
</dbReference>